<keyword evidence="2 4" id="KW-0396">Initiation factor</keyword>
<dbReference type="HAMAP" id="MF_00080">
    <property type="entry name" value="IF_3"/>
    <property type="match status" value="1"/>
</dbReference>
<dbReference type="EMBL" id="CP066776">
    <property type="protein sequence ID" value="QQL46359.1"/>
    <property type="molecule type" value="Genomic_DNA"/>
</dbReference>
<dbReference type="Proteomes" id="UP000475117">
    <property type="component" value="Chromosome"/>
</dbReference>
<dbReference type="AlphaFoldDB" id="A0A6B3LDT3"/>
<dbReference type="PANTHER" id="PTHR10938:SF0">
    <property type="entry name" value="TRANSLATION INITIATION FACTOR IF-3, MITOCHONDRIAL"/>
    <property type="match status" value="1"/>
</dbReference>
<protein>
    <recommendedName>
        <fullName evidence="4 5">Translation initiation factor IF-3</fullName>
    </recommendedName>
</protein>
<comment type="subunit">
    <text evidence="4">Monomer.</text>
</comment>
<dbReference type="InterPro" id="IPR001288">
    <property type="entry name" value="Translation_initiation_fac_3"/>
</dbReference>
<organism evidence="9 10">
    <name type="scientific">Sulfuriroseicoccus oceanibius</name>
    <dbReference type="NCBI Taxonomy" id="2707525"/>
    <lineage>
        <taxon>Bacteria</taxon>
        <taxon>Pseudomonadati</taxon>
        <taxon>Verrucomicrobiota</taxon>
        <taxon>Verrucomicrobiia</taxon>
        <taxon>Verrucomicrobiales</taxon>
        <taxon>Verrucomicrobiaceae</taxon>
        <taxon>Sulfuriroseicoccus</taxon>
    </lineage>
</organism>
<feature type="compositionally biased region" description="Acidic residues" evidence="6">
    <location>
        <begin position="195"/>
        <end position="207"/>
    </location>
</feature>
<dbReference type="GO" id="GO:0032790">
    <property type="term" value="P:ribosome disassembly"/>
    <property type="evidence" value="ECO:0007669"/>
    <property type="project" value="TreeGrafter"/>
</dbReference>
<dbReference type="Pfam" id="PF05198">
    <property type="entry name" value="IF3_N"/>
    <property type="match status" value="1"/>
</dbReference>
<feature type="region of interest" description="Disordered" evidence="6">
    <location>
        <begin position="186"/>
        <end position="207"/>
    </location>
</feature>
<dbReference type="FunFam" id="3.10.20.80:FF:000001">
    <property type="entry name" value="Translation initiation factor IF-3"/>
    <property type="match status" value="1"/>
</dbReference>
<reference evidence="9 10" key="1">
    <citation type="submission" date="2020-12" db="EMBL/GenBank/DDBJ databases">
        <title>Sulforoseuscoccus oceanibium gen. nov., sp. nov., a representative of the phylum Verrucomicrobia with special cytoplasmic membrane, and proposal of Sulforoseuscoccusaceae fam. nov.</title>
        <authorList>
            <person name="Xi F."/>
        </authorList>
    </citation>
    <scope>NUCLEOTIDE SEQUENCE [LARGE SCALE GENOMIC DNA]</scope>
    <source>
        <strain evidence="9 10">T37</strain>
    </source>
</reference>
<dbReference type="InterPro" id="IPR019815">
    <property type="entry name" value="Translation_initiation_fac_3_C"/>
</dbReference>
<dbReference type="SUPFAM" id="SSF54364">
    <property type="entry name" value="Translation initiation factor IF3, N-terminal domain"/>
    <property type="match status" value="1"/>
</dbReference>
<keyword evidence="4" id="KW-0963">Cytoplasm</keyword>
<dbReference type="GO" id="GO:0003743">
    <property type="term" value="F:translation initiation factor activity"/>
    <property type="evidence" value="ECO:0007669"/>
    <property type="project" value="UniProtKB-UniRule"/>
</dbReference>
<dbReference type="NCBIfam" id="TIGR00168">
    <property type="entry name" value="infC"/>
    <property type="match status" value="1"/>
</dbReference>
<dbReference type="GO" id="GO:0016020">
    <property type="term" value="C:membrane"/>
    <property type="evidence" value="ECO:0007669"/>
    <property type="project" value="TreeGrafter"/>
</dbReference>
<dbReference type="RefSeq" id="WP_164365061.1">
    <property type="nucleotide sequence ID" value="NZ_CP066776.1"/>
</dbReference>
<comment type="function">
    <text evidence="4">IF-3 binds to the 30S ribosomal subunit and shifts the equilibrium between 70S ribosomes and their 50S and 30S subunits in favor of the free subunits, thus enhancing the availability of 30S subunits on which protein synthesis initiation begins.</text>
</comment>
<keyword evidence="3 4" id="KW-0648">Protein biosynthesis</keyword>
<proteinExistence type="inferred from homology"/>
<dbReference type="InterPro" id="IPR019814">
    <property type="entry name" value="Translation_initiation_fac_3_N"/>
</dbReference>
<evidence type="ECO:0000313" key="10">
    <source>
        <dbReference type="Proteomes" id="UP000475117"/>
    </source>
</evidence>
<evidence type="ECO:0000256" key="4">
    <source>
        <dbReference type="HAMAP-Rule" id="MF_00080"/>
    </source>
</evidence>
<evidence type="ECO:0000259" key="8">
    <source>
        <dbReference type="Pfam" id="PF05198"/>
    </source>
</evidence>
<sequence>MAKPPFKRRGRREETRVNERIRVSKVRVVDGTTGDQLGVMQTRAAVQKAKEMGLDLVEVASNANPPVCRICDYGKWKYEQSKLKKDKKKSKQQRTKEVKFRPRIEEHDYTMKLARAESFLDEGNKLHCQLQFRGREMAHPELGMALMKRVIEDLKGMAAVDFQPRQAGRNITMMLSPLPEQQRVRKFSKYKAEDLPEEDDDDEGDDA</sequence>
<dbReference type="GO" id="GO:0005829">
    <property type="term" value="C:cytosol"/>
    <property type="evidence" value="ECO:0007669"/>
    <property type="project" value="TreeGrafter"/>
</dbReference>
<accession>A0A6B3LDT3</accession>
<evidence type="ECO:0000256" key="2">
    <source>
        <dbReference type="ARBA" id="ARBA00022540"/>
    </source>
</evidence>
<dbReference type="Gene3D" id="3.30.110.10">
    <property type="entry name" value="Translation initiation factor 3 (IF-3), C-terminal domain"/>
    <property type="match status" value="1"/>
</dbReference>
<dbReference type="Pfam" id="PF00707">
    <property type="entry name" value="IF3_C"/>
    <property type="match status" value="1"/>
</dbReference>
<dbReference type="Gene3D" id="3.10.20.80">
    <property type="entry name" value="Translation initiation factor 3 (IF-3), N-terminal domain"/>
    <property type="match status" value="1"/>
</dbReference>
<evidence type="ECO:0000256" key="3">
    <source>
        <dbReference type="ARBA" id="ARBA00022917"/>
    </source>
</evidence>
<dbReference type="SUPFAM" id="SSF55200">
    <property type="entry name" value="Translation initiation factor IF3, C-terminal domain"/>
    <property type="match status" value="1"/>
</dbReference>
<comment type="subcellular location">
    <subcellularLocation>
        <location evidence="4">Cytoplasm</location>
    </subcellularLocation>
</comment>
<evidence type="ECO:0000256" key="1">
    <source>
        <dbReference type="ARBA" id="ARBA00005439"/>
    </source>
</evidence>
<evidence type="ECO:0000313" key="9">
    <source>
        <dbReference type="EMBL" id="QQL46359.1"/>
    </source>
</evidence>
<evidence type="ECO:0000256" key="5">
    <source>
        <dbReference type="NCBIfam" id="TIGR00168"/>
    </source>
</evidence>
<dbReference type="GO" id="GO:0043022">
    <property type="term" value="F:ribosome binding"/>
    <property type="evidence" value="ECO:0007669"/>
    <property type="project" value="UniProtKB-ARBA"/>
</dbReference>
<evidence type="ECO:0000256" key="6">
    <source>
        <dbReference type="SAM" id="MobiDB-lite"/>
    </source>
</evidence>
<gene>
    <name evidence="4" type="primary">infC</name>
    <name evidence="9" type="ORF">G3M56_003760</name>
</gene>
<dbReference type="PANTHER" id="PTHR10938">
    <property type="entry name" value="TRANSLATION INITIATION FACTOR IF-3"/>
    <property type="match status" value="1"/>
</dbReference>
<feature type="domain" description="Translation initiation factor 3 N-terminal" evidence="8">
    <location>
        <begin position="17"/>
        <end position="86"/>
    </location>
</feature>
<dbReference type="InterPro" id="IPR036787">
    <property type="entry name" value="T_IF-3_N_sf"/>
</dbReference>
<dbReference type="KEGG" id="soa:G3M56_003760"/>
<dbReference type="InterPro" id="IPR036788">
    <property type="entry name" value="T_IF-3_C_sf"/>
</dbReference>
<comment type="similarity">
    <text evidence="1 4">Belongs to the IF-3 family.</text>
</comment>
<evidence type="ECO:0000259" key="7">
    <source>
        <dbReference type="Pfam" id="PF00707"/>
    </source>
</evidence>
<keyword evidence="10" id="KW-1185">Reference proteome</keyword>
<dbReference type="FunFam" id="3.30.110.10:FF:000001">
    <property type="entry name" value="Translation initiation factor IF-3"/>
    <property type="match status" value="1"/>
</dbReference>
<name>A0A6B3LDT3_9BACT</name>
<feature type="domain" description="Translation initiation factor 3 C-terminal" evidence="7">
    <location>
        <begin position="94"/>
        <end position="177"/>
    </location>
</feature>